<reference evidence="3" key="1">
    <citation type="submission" date="2014-09" db="EMBL/GenBank/DDBJ databases">
        <title>Genome sequence of the luminous mushroom Mycena chlorophos for searching fungal bioluminescence genes.</title>
        <authorList>
            <person name="Tanaka Y."/>
            <person name="Kasuga D."/>
            <person name="Oba Y."/>
            <person name="Hase S."/>
            <person name="Sato K."/>
            <person name="Oba Y."/>
            <person name="Sakakibara Y."/>
        </authorList>
    </citation>
    <scope>NUCLEOTIDE SEQUENCE</scope>
</reference>
<accession>A0ABQ0L4Z4</accession>
<dbReference type="InterPro" id="IPR045341">
    <property type="entry name" value="DUF6532"/>
</dbReference>
<feature type="domain" description="DUF6532" evidence="2">
    <location>
        <begin position="160"/>
        <end position="208"/>
    </location>
</feature>
<name>A0ABQ0L4Z4_MYCCL</name>
<feature type="region of interest" description="Disordered" evidence="1">
    <location>
        <begin position="41"/>
        <end position="79"/>
    </location>
</feature>
<evidence type="ECO:0000313" key="4">
    <source>
        <dbReference type="Proteomes" id="UP000815677"/>
    </source>
</evidence>
<proteinExistence type="predicted"/>
<gene>
    <name evidence="3" type="ORF">MCHLO_03064</name>
</gene>
<organism evidence="3 4">
    <name type="scientific">Mycena chlorophos</name>
    <name type="common">Agaric fungus</name>
    <name type="synonym">Agaricus chlorophos</name>
    <dbReference type="NCBI Taxonomy" id="658473"/>
    <lineage>
        <taxon>Eukaryota</taxon>
        <taxon>Fungi</taxon>
        <taxon>Dikarya</taxon>
        <taxon>Basidiomycota</taxon>
        <taxon>Agaricomycotina</taxon>
        <taxon>Agaricomycetes</taxon>
        <taxon>Agaricomycetidae</taxon>
        <taxon>Agaricales</taxon>
        <taxon>Marasmiineae</taxon>
        <taxon>Mycenaceae</taxon>
        <taxon>Mycena</taxon>
    </lineage>
</organism>
<dbReference type="EMBL" id="DF841400">
    <property type="protein sequence ID" value="GAT45489.1"/>
    <property type="molecule type" value="Genomic_DNA"/>
</dbReference>
<evidence type="ECO:0000259" key="2">
    <source>
        <dbReference type="Pfam" id="PF20149"/>
    </source>
</evidence>
<feature type="region of interest" description="Disordered" evidence="1">
    <location>
        <begin position="98"/>
        <end position="120"/>
    </location>
</feature>
<evidence type="ECO:0000256" key="1">
    <source>
        <dbReference type="SAM" id="MobiDB-lite"/>
    </source>
</evidence>
<evidence type="ECO:0000313" key="3">
    <source>
        <dbReference type="EMBL" id="GAT45489.1"/>
    </source>
</evidence>
<dbReference type="Pfam" id="PF20149">
    <property type="entry name" value="DUF6532"/>
    <property type="match status" value="1"/>
</dbReference>
<feature type="compositionally biased region" description="Polar residues" evidence="1">
    <location>
        <begin position="44"/>
        <end position="58"/>
    </location>
</feature>
<protein>
    <recommendedName>
        <fullName evidence="2">DUF6532 domain-containing protein</fullName>
    </recommendedName>
</protein>
<dbReference type="Proteomes" id="UP000815677">
    <property type="component" value="Unassembled WGS sequence"/>
</dbReference>
<sequence length="246" mass="27448">MVGLDLHPRPRPLPLLPHLSPDFSLAASSKCRLQPLSLNPPAQARQQEPVNASPSMQAHQRKPVSASPSTQAHHDQRMPTARTDSLLGLCPYSVLQARGTHNQPTESARAHQLTRPSRRRRPSAFFVHSHVDLYLPAIVIHNKKVIRTEELKEDLGFACKFANRCDKGPMHPEVFNLFPASTLAMILTAIENGIDKWATGTHEDLDAHAQRRPRLLWHGQRQYQAPPIERDDGGSAEGVRVEWAGV</sequence>
<keyword evidence="4" id="KW-1185">Reference proteome</keyword>